<accession>A0AAV2LN52</accession>
<gene>
    <name evidence="1" type="ORF">KC01_LOCUS29823</name>
</gene>
<dbReference type="EMBL" id="OZ035825">
    <property type="protein sequence ID" value="CAL1601969.1"/>
    <property type="molecule type" value="Genomic_DNA"/>
</dbReference>
<evidence type="ECO:0000313" key="1">
    <source>
        <dbReference type="EMBL" id="CAL1601969.1"/>
    </source>
</evidence>
<dbReference type="Proteomes" id="UP001497482">
    <property type="component" value="Chromosome 3"/>
</dbReference>
<protein>
    <submittedName>
        <fullName evidence="1">Uncharacterized protein</fullName>
    </submittedName>
</protein>
<keyword evidence="2" id="KW-1185">Reference proteome</keyword>
<evidence type="ECO:0000313" key="2">
    <source>
        <dbReference type="Proteomes" id="UP001497482"/>
    </source>
</evidence>
<proteinExistence type="predicted"/>
<reference evidence="1 2" key="1">
    <citation type="submission" date="2024-04" db="EMBL/GenBank/DDBJ databases">
        <authorList>
            <person name="Waldvogel A.-M."/>
            <person name="Schoenle A."/>
        </authorList>
    </citation>
    <scope>NUCLEOTIDE SEQUENCE [LARGE SCALE GENOMIC DNA]</scope>
</reference>
<organism evidence="1 2">
    <name type="scientific">Knipowitschia caucasica</name>
    <name type="common">Caucasian dwarf goby</name>
    <name type="synonym">Pomatoschistus caucasicus</name>
    <dbReference type="NCBI Taxonomy" id="637954"/>
    <lineage>
        <taxon>Eukaryota</taxon>
        <taxon>Metazoa</taxon>
        <taxon>Chordata</taxon>
        <taxon>Craniata</taxon>
        <taxon>Vertebrata</taxon>
        <taxon>Euteleostomi</taxon>
        <taxon>Actinopterygii</taxon>
        <taxon>Neopterygii</taxon>
        <taxon>Teleostei</taxon>
        <taxon>Neoteleostei</taxon>
        <taxon>Acanthomorphata</taxon>
        <taxon>Gobiaria</taxon>
        <taxon>Gobiiformes</taxon>
        <taxon>Gobioidei</taxon>
        <taxon>Gobiidae</taxon>
        <taxon>Gobiinae</taxon>
        <taxon>Knipowitschia</taxon>
    </lineage>
</organism>
<dbReference type="AlphaFoldDB" id="A0AAV2LN52"/>
<sequence>MAAGTGSRLDTISQAASYQEYIRRYSLPPGHVGKREGGLNEKILDRVQVTRVVPGHASIFALVLSDTCSAISLLATSPSTSALPLCRGV</sequence>
<name>A0AAV2LN52_KNICA</name>